<dbReference type="Proteomes" id="UP000002051">
    <property type="component" value="Chromosome 4"/>
</dbReference>
<accession>G7JKJ4</accession>
<reference evidence="11 13" key="1">
    <citation type="journal article" date="2011" name="Nature">
        <title>The Medicago genome provides insight into the evolution of rhizobial symbioses.</title>
        <authorList>
            <person name="Young N.D."/>
            <person name="Debelle F."/>
            <person name="Oldroyd G.E."/>
            <person name="Geurts R."/>
            <person name="Cannon S.B."/>
            <person name="Udvardi M.K."/>
            <person name="Benedito V.A."/>
            <person name="Mayer K.F."/>
            <person name="Gouzy J."/>
            <person name="Schoof H."/>
            <person name="Van de Peer Y."/>
            <person name="Proost S."/>
            <person name="Cook D.R."/>
            <person name="Meyers B.C."/>
            <person name="Spannagl M."/>
            <person name="Cheung F."/>
            <person name="De Mita S."/>
            <person name="Krishnakumar V."/>
            <person name="Gundlach H."/>
            <person name="Zhou S."/>
            <person name="Mudge J."/>
            <person name="Bharti A.K."/>
            <person name="Murray J.D."/>
            <person name="Naoumkina M.A."/>
            <person name="Rosen B."/>
            <person name="Silverstein K.A."/>
            <person name="Tang H."/>
            <person name="Rombauts S."/>
            <person name="Zhao P.X."/>
            <person name="Zhou P."/>
            <person name="Barbe V."/>
            <person name="Bardou P."/>
            <person name="Bechner M."/>
            <person name="Bellec A."/>
            <person name="Berger A."/>
            <person name="Berges H."/>
            <person name="Bidwell S."/>
            <person name="Bisseling T."/>
            <person name="Choisne N."/>
            <person name="Couloux A."/>
            <person name="Denny R."/>
            <person name="Deshpande S."/>
            <person name="Dai X."/>
            <person name="Doyle J.J."/>
            <person name="Dudez A.M."/>
            <person name="Farmer A.D."/>
            <person name="Fouteau S."/>
            <person name="Franken C."/>
            <person name="Gibelin C."/>
            <person name="Gish J."/>
            <person name="Goldstein S."/>
            <person name="Gonzalez A.J."/>
            <person name="Green P.J."/>
            <person name="Hallab A."/>
            <person name="Hartog M."/>
            <person name="Hua A."/>
            <person name="Humphray S.J."/>
            <person name="Jeong D.H."/>
            <person name="Jing Y."/>
            <person name="Jocker A."/>
            <person name="Kenton S.M."/>
            <person name="Kim D.J."/>
            <person name="Klee K."/>
            <person name="Lai H."/>
            <person name="Lang C."/>
            <person name="Lin S."/>
            <person name="Macmil S.L."/>
            <person name="Magdelenat G."/>
            <person name="Matthews L."/>
            <person name="McCorrison J."/>
            <person name="Monaghan E.L."/>
            <person name="Mun J.H."/>
            <person name="Najar F.Z."/>
            <person name="Nicholson C."/>
            <person name="Noirot C."/>
            <person name="O'Bleness M."/>
            <person name="Paule C.R."/>
            <person name="Poulain J."/>
            <person name="Prion F."/>
            <person name="Qin B."/>
            <person name="Qu C."/>
            <person name="Retzel E.F."/>
            <person name="Riddle C."/>
            <person name="Sallet E."/>
            <person name="Samain S."/>
            <person name="Samson N."/>
            <person name="Sanders I."/>
            <person name="Saurat O."/>
            <person name="Scarpelli C."/>
            <person name="Schiex T."/>
            <person name="Segurens B."/>
            <person name="Severin A.J."/>
            <person name="Sherrier D.J."/>
            <person name="Shi R."/>
            <person name="Sims S."/>
            <person name="Singer S.R."/>
            <person name="Sinharoy S."/>
            <person name="Sterck L."/>
            <person name="Viollet A."/>
            <person name="Wang B.B."/>
            <person name="Wang K."/>
            <person name="Wang M."/>
            <person name="Wang X."/>
            <person name="Warfsmann J."/>
            <person name="Weissenbach J."/>
            <person name="White D.D."/>
            <person name="White J.D."/>
            <person name="Wiley G.B."/>
            <person name="Wincker P."/>
            <person name="Xing Y."/>
            <person name="Yang L."/>
            <person name="Yao Z."/>
            <person name="Ying F."/>
            <person name="Zhai J."/>
            <person name="Zhou L."/>
            <person name="Zuber A."/>
            <person name="Denarie J."/>
            <person name="Dixon R.A."/>
            <person name="May G.D."/>
            <person name="Schwartz D.C."/>
            <person name="Rogers J."/>
            <person name="Quetier F."/>
            <person name="Town C.D."/>
            <person name="Roe B.A."/>
        </authorList>
    </citation>
    <scope>NUCLEOTIDE SEQUENCE [LARGE SCALE GENOMIC DNA]</scope>
    <source>
        <strain evidence="11">A17</strain>
        <strain evidence="12 13">cv. Jemalong A17</strain>
    </source>
</reference>
<accession>A0A0C3X8Z7</accession>
<evidence type="ECO:0000256" key="6">
    <source>
        <dbReference type="ARBA" id="ARBA00022927"/>
    </source>
</evidence>
<feature type="transmembrane region" description="Helical" evidence="9">
    <location>
        <begin position="390"/>
        <end position="412"/>
    </location>
</feature>
<keyword evidence="5" id="KW-0571">Peptide transport</keyword>
<evidence type="ECO:0000256" key="8">
    <source>
        <dbReference type="ARBA" id="ARBA00023136"/>
    </source>
</evidence>
<dbReference type="GO" id="GO:0006508">
    <property type="term" value="P:proteolysis"/>
    <property type="evidence" value="ECO:0007669"/>
    <property type="project" value="InterPro"/>
</dbReference>
<comment type="similarity">
    <text evidence="2">Belongs to the oligopeptide OPT transporter (TC 2.A.67.1) family.</text>
</comment>
<dbReference type="Gene3D" id="3.90.226.10">
    <property type="entry name" value="2-enoyl-CoA Hydratase, Chain A, domain 1"/>
    <property type="match status" value="1"/>
</dbReference>
<evidence type="ECO:0000256" key="3">
    <source>
        <dbReference type="ARBA" id="ARBA00022448"/>
    </source>
</evidence>
<evidence type="ECO:0000256" key="4">
    <source>
        <dbReference type="ARBA" id="ARBA00022692"/>
    </source>
</evidence>
<dbReference type="GO" id="GO:0008233">
    <property type="term" value="F:peptidase activity"/>
    <property type="evidence" value="ECO:0007669"/>
    <property type="project" value="InterPro"/>
</dbReference>
<dbReference type="InterPro" id="IPR047272">
    <property type="entry name" value="S49_SppA_C"/>
</dbReference>
<reference evidence="12" key="3">
    <citation type="submission" date="2015-04" db="UniProtKB">
        <authorList>
            <consortium name="EnsemblPlants"/>
        </authorList>
    </citation>
    <scope>IDENTIFICATION</scope>
    <source>
        <strain evidence="12">cv. Jemalong A17</strain>
    </source>
</reference>
<dbReference type="InterPro" id="IPR004813">
    <property type="entry name" value="OPT"/>
</dbReference>
<reference evidence="11 13" key="2">
    <citation type="journal article" date="2014" name="BMC Genomics">
        <title>An improved genome release (version Mt4.0) for the model legume Medicago truncatula.</title>
        <authorList>
            <person name="Tang H."/>
            <person name="Krishnakumar V."/>
            <person name="Bidwell S."/>
            <person name="Rosen B."/>
            <person name="Chan A."/>
            <person name="Zhou S."/>
            <person name="Gentzbittel L."/>
            <person name="Childs K.L."/>
            <person name="Yandell M."/>
            <person name="Gundlach H."/>
            <person name="Mayer K.F."/>
            <person name="Schwartz D.C."/>
            <person name="Town C.D."/>
        </authorList>
    </citation>
    <scope>GENOME REANNOTATION</scope>
    <source>
        <strain evidence="12 13">cv. Jemalong A17</strain>
    </source>
</reference>
<dbReference type="GO" id="GO:0015031">
    <property type="term" value="P:protein transport"/>
    <property type="evidence" value="ECO:0007669"/>
    <property type="project" value="UniProtKB-KW"/>
</dbReference>
<feature type="transmembrane region" description="Helical" evidence="9">
    <location>
        <begin position="470"/>
        <end position="492"/>
    </location>
</feature>
<dbReference type="CDD" id="cd07023">
    <property type="entry name" value="S49_Sppa_N_C"/>
    <property type="match status" value="1"/>
</dbReference>
<organism evidence="11 13">
    <name type="scientific">Medicago truncatula</name>
    <name type="common">Barrel medic</name>
    <name type="synonym">Medicago tribuloides</name>
    <dbReference type="NCBI Taxonomy" id="3880"/>
    <lineage>
        <taxon>Eukaryota</taxon>
        <taxon>Viridiplantae</taxon>
        <taxon>Streptophyta</taxon>
        <taxon>Embryophyta</taxon>
        <taxon>Tracheophyta</taxon>
        <taxon>Spermatophyta</taxon>
        <taxon>Magnoliopsida</taxon>
        <taxon>eudicotyledons</taxon>
        <taxon>Gunneridae</taxon>
        <taxon>Pentapetalae</taxon>
        <taxon>rosids</taxon>
        <taxon>fabids</taxon>
        <taxon>Fabales</taxon>
        <taxon>Fabaceae</taxon>
        <taxon>Papilionoideae</taxon>
        <taxon>50 kb inversion clade</taxon>
        <taxon>NPAAA clade</taxon>
        <taxon>Hologalegina</taxon>
        <taxon>IRL clade</taxon>
        <taxon>Trifolieae</taxon>
        <taxon>Medicago</taxon>
    </lineage>
</organism>
<evidence type="ECO:0000313" key="11">
    <source>
        <dbReference type="EMBL" id="AES92721.2"/>
    </source>
</evidence>
<dbReference type="EMBL" id="CM001220">
    <property type="protein sequence ID" value="AES92721.2"/>
    <property type="molecule type" value="Genomic_DNA"/>
</dbReference>
<evidence type="ECO:0000313" key="12">
    <source>
        <dbReference type="EnsemblPlants" id="AES92721"/>
    </source>
</evidence>
<name>G7JKJ4_MEDTR</name>
<dbReference type="GO" id="GO:0035673">
    <property type="term" value="F:oligopeptide transmembrane transporter activity"/>
    <property type="evidence" value="ECO:0000318"/>
    <property type="project" value="GO_Central"/>
</dbReference>
<keyword evidence="8 9" id="KW-0472">Membrane</keyword>
<keyword evidence="4 9" id="KW-0812">Transmembrane</keyword>
<dbReference type="InterPro" id="IPR004648">
    <property type="entry name" value="Oligpept_transpt"/>
</dbReference>
<keyword evidence="6" id="KW-0653">Protein transport</keyword>
<evidence type="ECO:0000313" key="13">
    <source>
        <dbReference type="Proteomes" id="UP000002051"/>
    </source>
</evidence>
<gene>
    <name evidence="11" type="ordered locus">MTR_4g133130</name>
</gene>
<keyword evidence="13" id="KW-1185">Reference proteome</keyword>
<evidence type="ECO:0000256" key="2">
    <source>
        <dbReference type="ARBA" id="ARBA00005484"/>
    </source>
</evidence>
<dbReference type="SUPFAM" id="SSF52096">
    <property type="entry name" value="ClpP/crotonase"/>
    <property type="match status" value="1"/>
</dbReference>
<evidence type="ECO:0000256" key="5">
    <source>
        <dbReference type="ARBA" id="ARBA00022856"/>
    </source>
</evidence>
<keyword evidence="3" id="KW-0813">Transport</keyword>
<feature type="transmembrane region" description="Helical" evidence="9">
    <location>
        <begin position="237"/>
        <end position="262"/>
    </location>
</feature>
<dbReference type="eggNOG" id="KOG2262">
    <property type="taxonomic scope" value="Eukaryota"/>
</dbReference>
<dbReference type="Pfam" id="PF01343">
    <property type="entry name" value="Peptidase_S49"/>
    <property type="match status" value="1"/>
</dbReference>
<dbReference type="EnsemblPlants" id="AES92721">
    <property type="protein sequence ID" value="AES92721"/>
    <property type="gene ID" value="MTR_4g133130"/>
</dbReference>
<proteinExistence type="inferred from homology"/>
<evidence type="ECO:0000256" key="1">
    <source>
        <dbReference type="ARBA" id="ARBA00004141"/>
    </source>
</evidence>
<feature type="transmembrane region" description="Helical" evidence="9">
    <location>
        <begin position="521"/>
        <end position="540"/>
    </location>
</feature>
<dbReference type="PANTHER" id="PTHR22601">
    <property type="entry name" value="ISP4 LIKE PROTEIN"/>
    <property type="match status" value="1"/>
</dbReference>
<protein>
    <submittedName>
        <fullName evidence="11">Oligopeptide transporter</fullName>
    </submittedName>
</protein>
<dbReference type="Pfam" id="PF03169">
    <property type="entry name" value="OPT"/>
    <property type="match status" value="2"/>
</dbReference>
<evidence type="ECO:0000259" key="10">
    <source>
        <dbReference type="Pfam" id="PF01343"/>
    </source>
</evidence>
<dbReference type="InterPro" id="IPR002142">
    <property type="entry name" value="Peptidase_S49"/>
</dbReference>
<dbReference type="HOGENOM" id="CLU_483466_0_0_1"/>
<comment type="subcellular location">
    <subcellularLocation>
        <location evidence="1">Membrane</location>
        <topology evidence="1">Multi-pass membrane protein</topology>
    </subcellularLocation>
</comment>
<dbReference type="PaxDb" id="3880-AES92721"/>
<dbReference type="GO" id="GO:0005886">
    <property type="term" value="C:plasma membrane"/>
    <property type="evidence" value="ECO:0000318"/>
    <property type="project" value="GO_Central"/>
</dbReference>
<sequence>MNVGNSTETYLCGVLAPNGTAVNLKYEPHSKNNFVSWTLGLEDGKILMAKELIAIIRASGKISYINAKKFIEEIRMLKASNRVKAVIIRIDSAECNIRASKKIWEEIRSLAYMAMGAGIIVAENLTLTGSIEGAVTQNVNLENLFETIPLKEIVRSGKLSTDTLVDESMTIDKMEEVAHGRVWTGKDAASHGLVDAIGGISRAIAITKLKANIPQNREVIVVELSRSDGLSFTRMQFFLIAMGVSFLYYALPGYLFTILTFFSWIISQHNKVATFTLDCAWISAYHGSPLVTPWSSTVNVWVGFILKFPILSNQLFTSSGQKVDTTKILTKEYVLNIDACIAYNKYGKLYLSPDFALSIRSGFTRFKVTLTHVALFHGCNGFVWKTYVQLLLWGMLFAFGFAFVVTLPIGVIQATTNQQPGYDIVAQLVIGYLLPGNPIANLLFQIYGRINTVHTLSFLSDLKLRHYMKILLNLVGTLVAGVVNLSVALWLLDGIHDILAFDAFSKIYADKKCFSLINIPVISYGFAGIGMIFNYFVFCFHKRWWQKHNYVLKNNIFQFKKSNK</sequence>
<evidence type="ECO:0000256" key="9">
    <source>
        <dbReference type="SAM" id="Phobius"/>
    </source>
</evidence>
<feature type="transmembrane region" description="Helical" evidence="9">
    <location>
        <begin position="424"/>
        <end position="444"/>
    </location>
</feature>
<feature type="domain" description="Peptidase S49" evidence="10">
    <location>
        <begin position="168"/>
        <end position="212"/>
    </location>
</feature>
<dbReference type="AlphaFoldDB" id="G7JKJ4"/>
<dbReference type="STRING" id="3880.G7JKJ4"/>
<evidence type="ECO:0000256" key="7">
    <source>
        <dbReference type="ARBA" id="ARBA00022989"/>
    </source>
</evidence>
<dbReference type="InterPro" id="IPR029045">
    <property type="entry name" value="ClpP/crotonase-like_dom_sf"/>
</dbReference>
<keyword evidence="7 9" id="KW-1133">Transmembrane helix</keyword>